<dbReference type="RefSeq" id="XP_042999511.1">
    <property type="nucleotide sequence ID" value="XM_043143576.1"/>
</dbReference>
<dbReference type="GeneID" id="66066856"/>
<evidence type="ECO:0000313" key="2">
    <source>
        <dbReference type="EMBL" id="QUC21838.1"/>
    </source>
</evidence>
<dbReference type="EMBL" id="CP072757">
    <property type="protein sequence ID" value="QUC21838.1"/>
    <property type="molecule type" value="Genomic_DNA"/>
</dbReference>
<reference evidence="2" key="1">
    <citation type="submission" date="2020-03" db="EMBL/GenBank/DDBJ databases">
        <title>A mixture of massive structural variations and highly conserved coding sequences in Ustilaginoidea virens genome.</title>
        <authorList>
            <person name="Zhang K."/>
            <person name="Zhao Z."/>
            <person name="Zhang Z."/>
            <person name="Li Y."/>
            <person name="Hsiang T."/>
            <person name="Sun W."/>
        </authorList>
    </citation>
    <scope>NUCLEOTIDE SEQUENCE</scope>
    <source>
        <strain evidence="2">UV-8b</strain>
    </source>
</reference>
<name>A0A8E5HUL9_USTVR</name>
<protein>
    <submittedName>
        <fullName evidence="2">Uncharacterized protein</fullName>
    </submittedName>
</protein>
<dbReference type="AlphaFoldDB" id="A0A8E5HUL9"/>
<evidence type="ECO:0000313" key="3">
    <source>
        <dbReference type="Proteomes" id="UP000027002"/>
    </source>
</evidence>
<keyword evidence="3" id="KW-1185">Reference proteome</keyword>
<organism evidence="2 3">
    <name type="scientific">Ustilaginoidea virens</name>
    <name type="common">Rice false smut fungus</name>
    <name type="synonym">Villosiclava virens</name>
    <dbReference type="NCBI Taxonomy" id="1159556"/>
    <lineage>
        <taxon>Eukaryota</taxon>
        <taxon>Fungi</taxon>
        <taxon>Dikarya</taxon>
        <taxon>Ascomycota</taxon>
        <taxon>Pezizomycotina</taxon>
        <taxon>Sordariomycetes</taxon>
        <taxon>Hypocreomycetidae</taxon>
        <taxon>Hypocreales</taxon>
        <taxon>Clavicipitaceae</taxon>
        <taxon>Ustilaginoidea</taxon>
    </lineage>
</organism>
<feature type="region of interest" description="Disordered" evidence="1">
    <location>
        <begin position="1"/>
        <end position="21"/>
    </location>
</feature>
<sequence length="78" mass="8721">MVTFGVRPVGKLSPSERDGEPGYLASCSALLLEFQRGFAETRGRERNRARSRPVATCLRCCRGIRVDALRAWLAARRV</sequence>
<dbReference type="KEGG" id="uvi:66066856"/>
<proteinExistence type="predicted"/>
<accession>A0A8E5HUL9</accession>
<dbReference type="Proteomes" id="UP000027002">
    <property type="component" value="Chromosome 5"/>
</dbReference>
<evidence type="ECO:0000256" key="1">
    <source>
        <dbReference type="SAM" id="MobiDB-lite"/>
    </source>
</evidence>
<gene>
    <name evidence="2" type="ORF">UV8b_06079</name>
</gene>